<name>A0AAJ0HSW0_9PEZI</name>
<evidence type="ECO:0000313" key="2">
    <source>
        <dbReference type="Proteomes" id="UP001275084"/>
    </source>
</evidence>
<reference evidence="1" key="1">
    <citation type="journal article" date="2023" name="Mol. Phylogenet. Evol.">
        <title>Genome-scale phylogeny and comparative genomics of the fungal order Sordariales.</title>
        <authorList>
            <person name="Hensen N."/>
            <person name="Bonometti L."/>
            <person name="Westerberg I."/>
            <person name="Brannstrom I.O."/>
            <person name="Guillou S."/>
            <person name="Cros-Aarteil S."/>
            <person name="Calhoun S."/>
            <person name="Haridas S."/>
            <person name="Kuo A."/>
            <person name="Mondo S."/>
            <person name="Pangilinan J."/>
            <person name="Riley R."/>
            <person name="LaButti K."/>
            <person name="Andreopoulos B."/>
            <person name="Lipzen A."/>
            <person name="Chen C."/>
            <person name="Yan M."/>
            <person name="Daum C."/>
            <person name="Ng V."/>
            <person name="Clum A."/>
            <person name="Steindorff A."/>
            <person name="Ohm R.A."/>
            <person name="Martin F."/>
            <person name="Silar P."/>
            <person name="Natvig D.O."/>
            <person name="Lalanne C."/>
            <person name="Gautier V."/>
            <person name="Ament-Velasquez S.L."/>
            <person name="Kruys A."/>
            <person name="Hutchinson M.I."/>
            <person name="Powell A.J."/>
            <person name="Barry K."/>
            <person name="Miller A.N."/>
            <person name="Grigoriev I.V."/>
            <person name="Debuchy R."/>
            <person name="Gladieux P."/>
            <person name="Hiltunen Thoren M."/>
            <person name="Johannesson H."/>
        </authorList>
    </citation>
    <scope>NUCLEOTIDE SEQUENCE</scope>
    <source>
        <strain evidence="1">CBS 955.72</strain>
    </source>
</reference>
<dbReference type="AlphaFoldDB" id="A0AAJ0HSW0"/>
<sequence length="216" mass="23922">MRSSSRPVSYPVQALGHRVNSIAALNLALHKRSLTQADSDAKMAAVIIPTFQSNYMGDGMMEFLRMLRGWGVIQSTIVVTVGQSVFRGFTENAYVNSMRTFPKESRDVLAADRRGENLRSALKDFDASLRPVKPQCQGMAELTYLTRADLASYDSTQVRFYAANNDMTSGGFAKFIEQANYAARILLAHFSILSYVLEHHLLGADRSFALRSGILG</sequence>
<dbReference type="EMBL" id="JAUIQD010000002">
    <property type="protein sequence ID" value="KAK3360640.1"/>
    <property type="molecule type" value="Genomic_DNA"/>
</dbReference>
<comment type="caution">
    <text evidence="1">The sequence shown here is derived from an EMBL/GenBank/DDBJ whole genome shotgun (WGS) entry which is preliminary data.</text>
</comment>
<protein>
    <submittedName>
        <fullName evidence="1">Uncharacterized protein</fullName>
    </submittedName>
</protein>
<proteinExistence type="predicted"/>
<keyword evidence="2" id="KW-1185">Reference proteome</keyword>
<dbReference type="Proteomes" id="UP001275084">
    <property type="component" value="Unassembled WGS sequence"/>
</dbReference>
<evidence type="ECO:0000313" key="1">
    <source>
        <dbReference type="EMBL" id="KAK3360640.1"/>
    </source>
</evidence>
<reference evidence="1" key="2">
    <citation type="submission" date="2023-06" db="EMBL/GenBank/DDBJ databases">
        <authorList>
            <consortium name="Lawrence Berkeley National Laboratory"/>
            <person name="Haridas S."/>
            <person name="Hensen N."/>
            <person name="Bonometti L."/>
            <person name="Westerberg I."/>
            <person name="Brannstrom I.O."/>
            <person name="Guillou S."/>
            <person name="Cros-Aarteil S."/>
            <person name="Calhoun S."/>
            <person name="Kuo A."/>
            <person name="Mondo S."/>
            <person name="Pangilinan J."/>
            <person name="Riley R."/>
            <person name="Labutti K."/>
            <person name="Andreopoulos B."/>
            <person name="Lipzen A."/>
            <person name="Chen C."/>
            <person name="Yanf M."/>
            <person name="Daum C."/>
            <person name="Ng V."/>
            <person name="Clum A."/>
            <person name="Steindorff A."/>
            <person name="Ohm R."/>
            <person name="Martin F."/>
            <person name="Silar P."/>
            <person name="Natvig D."/>
            <person name="Lalanne C."/>
            <person name="Gautier V."/>
            <person name="Ament-Velasquez S.L."/>
            <person name="Kruys A."/>
            <person name="Hutchinson M.I."/>
            <person name="Powell A.J."/>
            <person name="Barry K."/>
            <person name="Miller A.N."/>
            <person name="Grigoriev I.V."/>
            <person name="Debuchy R."/>
            <person name="Gladieux P."/>
            <person name="Thoren M.H."/>
            <person name="Johannesson H."/>
        </authorList>
    </citation>
    <scope>NUCLEOTIDE SEQUENCE</scope>
    <source>
        <strain evidence="1">CBS 955.72</strain>
    </source>
</reference>
<accession>A0AAJ0HSW0</accession>
<gene>
    <name evidence="1" type="ORF">B0T25DRAFT_602408</name>
</gene>
<organism evidence="1 2">
    <name type="scientific">Lasiosphaeria hispida</name>
    <dbReference type="NCBI Taxonomy" id="260671"/>
    <lineage>
        <taxon>Eukaryota</taxon>
        <taxon>Fungi</taxon>
        <taxon>Dikarya</taxon>
        <taxon>Ascomycota</taxon>
        <taxon>Pezizomycotina</taxon>
        <taxon>Sordariomycetes</taxon>
        <taxon>Sordariomycetidae</taxon>
        <taxon>Sordariales</taxon>
        <taxon>Lasiosphaeriaceae</taxon>
        <taxon>Lasiosphaeria</taxon>
    </lineage>
</organism>